<dbReference type="Pfam" id="PF26616">
    <property type="entry name" value="CorA-like"/>
    <property type="match status" value="1"/>
</dbReference>
<proteinExistence type="predicted"/>
<accession>A0AA39YUI8</accession>
<reference evidence="3" key="1">
    <citation type="submission" date="2023-06" db="EMBL/GenBank/DDBJ databases">
        <title>Genome-scale phylogeny and comparative genomics of the fungal order Sordariales.</title>
        <authorList>
            <consortium name="Lawrence Berkeley National Laboratory"/>
            <person name="Hensen N."/>
            <person name="Bonometti L."/>
            <person name="Westerberg I."/>
            <person name="Brannstrom I.O."/>
            <person name="Guillou S."/>
            <person name="Cros-Aarteil S."/>
            <person name="Calhoun S."/>
            <person name="Haridas S."/>
            <person name="Kuo A."/>
            <person name="Mondo S."/>
            <person name="Pangilinan J."/>
            <person name="Riley R."/>
            <person name="Labutti K."/>
            <person name="Andreopoulos B."/>
            <person name="Lipzen A."/>
            <person name="Chen C."/>
            <person name="Yanf M."/>
            <person name="Daum C."/>
            <person name="Ng V."/>
            <person name="Clum A."/>
            <person name="Steindorff A."/>
            <person name="Ohm R."/>
            <person name="Martin F."/>
            <person name="Silar P."/>
            <person name="Natvig D."/>
            <person name="Lalanne C."/>
            <person name="Gautier V."/>
            <person name="Ament-Velasquez S.L."/>
            <person name="Kruys A."/>
            <person name="Hutchinson M.I."/>
            <person name="Powell A.J."/>
            <person name="Barry K."/>
            <person name="Miller A.N."/>
            <person name="Grigoriev I.V."/>
            <person name="Debuchy R."/>
            <person name="Gladieux P."/>
            <person name="Thoren M.H."/>
            <person name="Johannesson H."/>
        </authorList>
    </citation>
    <scope>NUCLEOTIDE SEQUENCE</scope>
    <source>
        <strain evidence="3">CBS 307.81</strain>
    </source>
</reference>
<evidence type="ECO:0000313" key="3">
    <source>
        <dbReference type="EMBL" id="KAK0658906.1"/>
    </source>
</evidence>
<sequence length="363" mass="41809">MAKLLFTFHQVDPSFLGFVYNLYFGYGYQHADFSISKFLPAIDTSPTPSTFLNRSGRVICHSFLLRGVQEGHDWREDCCNDSWVRLQVVAYHSFDIKTGTMTWITLRASSELTGRIRVADSKSFAKLDSIDNVEGAFEASLTTHLTYIDWSAANWVYLANEIDRRLRDTLWVLKVITSTPYEPDMRTTYRSPYRQGRTIMRLAKRRSPYSLVVEEIYLRGTEDEDRAAGFFLRPFSNHDVCGVMHHGLAPLLERLQRLDLDLELNIDALNSMCQRYEGLKTDQDLGSELPRASKTSIDKFVSRVRLIIDNLTGRQKHLLSLQSRIREARTLYESIARFRTAESNMDDDIPPCPEPESAQPKEE</sequence>
<evidence type="ECO:0000259" key="2">
    <source>
        <dbReference type="Pfam" id="PF26616"/>
    </source>
</evidence>
<dbReference type="AlphaFoldDB" id="A0AA39YUI8"/>
<protein>
    <recommendedName>
        <fullName evidence="2">CorA-like transporter domain-containing protein</fullName>
    </recommendedName>
</protein>
<dbReference type="EMBL" id="JAULSY010000195">
    <property type="protein sequence ID" value="KAK0658906.1"/>
    <property type="molecule type" value="Genomic_DNA"/>
</dbReference>
<evidence type="ECO:0000313" key="4">
    <source>
        <dbReference type="Proteomes" id="UP001174997"/>
    </source>
</evidence>
<keyword evidence="4" id="KW-1185">Reference proteome</keyword>
<evidence type="ECO:0000256" key="1">
    <source>
        <dbReference type="SAM" id="MobiDB-lite"/>
    </source>
</evidence>
<comment type="caution">
    <text evidence="3">The sequence shown here is derived from an EMBL/GenBank/DDBJ whole genome shotgun (WGS) entry which is preliminary data.</text>
</comment>
<gene>
    <name evidence="3" type="ORF">QBC41DRAFT_360500</name>
</gene>
<dbReference type="InterPro" id="IPR058257">
    <property type="entry name" value="CorA-like_dom"/>
</dbReference>
<feature type="region of interest" description="Disordered" evidence="1">
    <location>
        <begin position="342"/>
        <end position="363"/>
    </location>
</feature>
<organism evidence="3 4">
    <name type="scientific">Cercophora samala</name>
    <dbReference type="NCBI Taxonomy" id="330535"/>
    <lineage>
        <taxon>Eukaryota</taxon>
        <taxon>Fungi</taxon>
        <taxon>Dikarya</taxon>
        <taxon>Ascomycota</taxon>
        <taxon>Pezizomycotina</taxon>
        <taxon>Sordariomycetes</taxon>
        <taxon>Sordariomycetidae</taxon>
        <taxon>Sordariales</taxon>
        <taxon>Lasiosphaeriaceae</taxon>
        <taxon>Cercophora</taxon>
    </lineage>
</organism>
<dbReference type="Proteomes" id="UP001174997">
    <property type="component" value="Unassembled WGS sequence"/>
</dbReference>
<feature type="domain" description="CorA-like transporter" evidence="2">
    <location>
        <begin position="1"/>
        <end position="169"/>
    </location>
</feature>
<name>A0AA39YUI8_9PEZI</name>